<name>A0A835ERS6_9POAL</name>
<gene>
    <name evidence="1" type="ORF">HU200_029189</name>
</gene>
<proteinExistence type="predicted"/>
<reference evidence="1" key="1">
    <citation type="submission" date="2020-07" db="EMBL/GenBank/DDBJ databases">
        <title>Genome sequence and genetic diversity analysis of an under-domesticated orphan crop, white fonio (Digitaria exilis).</title>
        <authorList>
            <person name="Bennetzen J.L."/>
            <person name="Chen S."/>
            <person name="Ma X."/>
            <person name="Wang X."/>
            <person name="Yssel A.E.J."/>
            <person name="Chaluvadi S.R."/>
            <person name="Johnson M."/>
            <person name="Gangashetty P."/>
            <person name="Hamidou F."/>
            <person name="Sanogo M.D."/>
            <person name="Zwaenepoel A."/>
            <person name="Wallace J."/>
            <person name="Van De Peer Y."/>
            <person name="Van Deynze A."/>
        </authorList>
    </citation>
    <scope>NUCLEOTIDE SEQUENCE</scope>
    <source>
        <tissue evidence="1">Leaves</tissue>
    </source>
</reference>
<dbReference type="Proteomes" id="UP000636709">
    <property type="component" value="Unassembled WGS sequence"/>
</dbReference>
<protein>
    <submittedName>
        <fullName evidence="1">Uncharacterized protein</fullName>
    </submittedName>
</protein>
<dbReference type="AlphaFoldDB" id="A0A835ERS6"/>
<organism evidence="1 2">
    <name type="scientific">Digitaria exilis</name>
    <dbReference type="NCBI Taxonomy" id="1010633"/>
    <lineage>
        <taxon>Eukaryota</taxon>
        <taxon>Viridiplantae</taxon>
        <taxon>Streptophyta</taxon>
        <taxon>Embryophyta</taxon>
        <taxon>Tracheophyta</taxon>
        <taxon>Spermatophyta</taxon>
        <taxon>Magnoliopsida</taxon>
        <taxon>Liliopsida</taxon>
        <taxon>Poales</taxon>
        <taxon>Poaceae</taxon>
        <taxon>PACMAD clade</taxon>
        <taxon>Panicoideae</taxon>
        <taxon>Panicodae</taxon>
        <taxon>Paniceae</taxon>
        <taxon>Anthephorinae</taxon>
        <taxon>Digitaria</taxon>
    </lineage>
</organism>
<sequence length="102" mass="11202">MPDVGCFTSRGCFSLFVGDKGSSFGYRSAACSRPRRLVLLCNYQFGAGQRPRIALAATATRDDLACSGLWQVVQHGWTHLVRHIGCGWRKRRPWSASLTAAA</sequence>
<keyword evidence="2" id="KW-1185">Reference proteome</keyword>
<accession>A0A835ERS6</accession>
<evidence type="ECO:0000313" key="1">
    <source>
        <dbReference type="EMBL" id="KAF8711177.1"/>
    </source>
</evidence>
<dbReference type="EMBL" id="JACEFO010001753">
    <property type="protein sequence ID" value="KAF8711177.1"/>
    <property type="molecule type" value="Genomic_DNA"/>
</dbReference>
<comment type="caution">
    <text evidence="1">The sequence shown here is derived from an EMBL/GenBank/DDBJ whole genome shotgun (WGS) entry which is preliminary data.</text>
</comment>
<evidence type="ECO:0000313" key="2">
    <source>
        <dbReference type="Proteomes" id="UP000636709"/>
    </source>
</evidence>